<evidence type="ECO:0000256" key="1">
    <source>
        <dbReference type="ARBA" id="ARBA00022596"/>
    </source>
</evidence>
<feature type="binding site" evidence="4">
    <location>
        <position position="76"/>
    </location>
    <ligand>
        <name>Zn(2+)</name>
        <dbReference type="ChEBI" id="CHEBI:29105"/>
    </ligand>
</feature>
<evidence type="ECO:0000313" key="5">
    <source>
        <dbReference type="EMBL" id="MFC4676093.1"/>
    </source>
</evidence>
<dbReference type="Pfam" id="PF01155">
    <property type="entry name" value="HypA"/>
    <property type="match status" value="1"/>
</dbReference>
<evidence type="ECO:0000256" key="2">
    <source>
        <dbReference type="ARBA" id="ARBA00022723"/>
    </source>
</evidence>
<feature type="binding site" evidence="4">
    <location>
        <position position="92"/>
    </location>
    <ligand>
        <name>Zn(2+)</name>
        <dbReference type="ChEBI" id="CHEBI:29105"/>
    </ligand>
</feature>
<gene>
    <name evidence="4 5" type="primary">hypA</name>
    <name evidence="5" type="ORF">ACFO6W_20620</name>
</gene>
<proteinExistence type="inferred from homology"/>
<keyword evidence="6" id="KW-1185">Reference proteome</keyword>
<dbReference type="PANTHER" id="PTHR34535">
    <property type="entry name" value="HYDROGENASE MATURATION FACTOR HYPA"/>
    <property type="match status" value="1"/>
</dbReference>
<name>A0ABV9L1C8_9BACT</name>
<feature type="binding site" evidence="4">
    <location>
        <position position="89"/>
    </location>
    <ligand>
        <name>Zn(2+)</name>
        <dbReference type="ChEBI" id="CHEBI:29105"/>
    </ligand>
</feature>
<keyword evidence="2 4" id="KW-0479">Metal-binding</keyword>
<comment type="similarity">
    <text evidence="4">Belongs to the HypA/HybF family.</text>
</comment>
<accession>A0ABV9L1C8</accession>
<keyword evidence="1 4" id="KW-0533">Nickel</keyword>
<reference evidence="6" key="1">
    <citation type="journal article" date="2019" name="Int. J. Syst. Evol. Microbiol.">
        <title>The Global Catalogue of Microorganisms (GCM) 10K type strain sequencing project: providing services to taxonomists for standard genome sequencing and annotation.</title>
        <authorList>
            <consortium name="The Broad Institute Genomics Platform"/>
            <consortium name="The Broad Institute Genome Sequencing Center for Infectious Disease"/>
            <person name="Wu L."/>
            <person name="Ma J."/>
        </authorList>
    </citation>
    <scope>NUCLEOTIDE SEQUENCE [LARGE SCALE GENOMIC DNA]</scope>
    <source>
        <strain evidence="6">CCUG 66188</strain>
    </source>
</reference>
<comment type="function">
    <text evidence="4">Involved in the maturation of [NiFe] hydrogenases. Required for nickel insertion into the metal center of the hydrogenase.</text>
</comment>
<dbReference type="RefSeq" id="WP_380000107.1">
    <property type="nucleotide sequence ID" value="NZ_JBHSGN010000121.1"/>
</dbReference>
<evidence type="ECO:0000256" key="3">
    <source>
        <dbReference type="ARBA" id="ARBA00022833"/>
    </source>
</evidence>
<keyword evidence="3 4" id="KW-0862">Zinc</keyword>
<organism evidence="5 6">
    <name type="scientific">Dysgonomonas termitidis</name>
    <dbReference type="NCBI Taxonomy" id="1516126"/>
    <lineage>
        <taxon>Bacteria</taxon>
        <taxon>Pseudomonadati</taxon>
        <taxon>Bacteroidota</taxon>
        <taxon>Bacteroidia</taxon>
        <taxon>Bacteroidales</taxon>
        <taxon>Dysgonomonadaceae</taxon>
        <taxon>Dysgonomonas</taxon>
    </lineage>
</organism>
<comment type="caution">
    <text evidence="5">The sequence shown here is derived from an EMBL/GenBank/DDBJ whole genome shotgun (WGS) entry which is preliminary data.</text>
</comment>
<dbReference type="PIRSF" id="PIRSF004761">
    <property type="entry name" value="Hydrgn_mat_HypA"/>
    <property type="match status" value="1"/>
</dbReference>
<dbReference type="EMBL" id="JBHSGN010000121">
    <property type="protein sequence ID" value="MFC4676093.1"/>
    <property type="molecule type" value="Genomic_DNA"/>
</dbReference>
<dbReference type="PANTHER" id="PTHR34535:SF3">
    <property type="entry name" value="HYDROGENASE MATURATION FACTOR HYPA"/>
    <property type="match status" value="1"/>
</dbReference>
<dbReference type="InterPro" id="IPR000688">
    <property type="entry name" value="HypA/HybF"/>
</dbReference>
<feature type="binding site" evidence="4">
    <location>
        <position position="2"/>
    </location>
    <ligand>
        <name>Ni(2+)</name>
        <dbReference type="ChEBI" id="CHEBI:49786"/>
    </ligand>
</feature>
<dbReference type="HAMAP" id="MF_00213">
    <property type="entry name" value="HypA_HybF"/>
    <property type="match status" value="1"/>
</dbReference>
<feature type="binding site" evidence="4">
    <location>
        <position position="73"/>
    </location>
    <ligand>
        <name>Zn(2+)</name>
        <dbReference type="ChEBI" id="CHEBI:29105"/>
    </ligand>
</feature>
<dbReference type="Gene3D" id="3.30.2320.80">
    <property type="match status" value="1"/>
</dbReference>
<sequence>MHELSIAQSIVQLAEQQARKHQASEIEELELEIGSLAGVELQTLMFALESSVKGTMLERARIVRHDIAGEARCGDCEAVFPVETLFSPCPQCGSYYVKIVRGKELKVKSIVVKSKNKE</sequence>
<protein>
    <recommendedName>
        <fullName evidence="4">Hydrogenase maturation factor HypA</fullName>
    </recommendedName>
</protein>
<evidence type="ECO:0000256" key="4">
    <source>
        <dbReference type="HAMAP-Rule" id="MF_00213"/>
    </source>
</evidence>
<dbReference type="NCBIfam" id="TIGR00100">
    <property type="entry name" value="hypA"/>
    <property type="match status" value="1"/>
</dbReference>
<dbReference type="Proteomes" id="UP001596023">
    <property type="component" value="Unassembled WGS sequence"/>
</dbReference>
<evidence type="ECO:0000313" key="6">
    <source>
        <dbReference type="Proteomes" id="UP001596023"/>
    </source>
</evidence>